<accession>A0ABS8WVV6</accession>
<organism evidence="1 2">
    <name type="scientific">Datura stramonium</name>
    <name type="common">Jimsonweed</name>
    <name type="synonym">Common thornapple</name>
    <dbReference type="NCBI Taxonomy" id="4076"/>
    <lineage>
        <taxon>Eukaryota</taxon>
        <taxon>Viridiplantae</taxon>
        <taxon>Streptophyta</taxon>
        <taxon>Embryophyta</taxon>
        <taxon>Tracheophyta</taxon>
        <taxon>Spermatophyta</taxon>
        <taxon>Magnoliopsida</taxon>
        <taxon>eudicotyledons</taxon>
        <taxon>Gunneridae</taxon>
        <taxon>Pentapetalae</taxon>
        <taxon>asterids</taxon>
        <taxon>lamiids</taxon>
        <taxon>Solanales</taxon>
        <taxon>Solanaceae</taxon>
        <taxon>Solanoideae</taxon>
        <taxon>Datureae</taxon>
        <taxon>Datura</taxon>
    </lineage>
</organism>
<proteinExistence type="predicted"/>
<dbReference type="Proteomes" id="UP000823775">
    <property type="component" value="Unassembled WGS sequence"/>
</dbReference>
<gene>
    <name evidence="1" type="ORF">HAX54_010378</name>
</gene>
<name>A0ABS8WVV6_DATST</name>
<comment type="caution">
    <text evidence="1">The sequence shown here is derived from an EMBL/GenBank/DDBJ whole genome shotgun (WGS) entry which is preliminary data.</text>
</comment>
<dbReference type="EMBL" id="JACEIK010015716">
    <property type="protein sequence ID" value="MCE3217099.1"/>
    <property type="molecule type" value="Genomic_DNA"/>
</dbReference>
<evidence type="ECO:0000313" key="2">
    <source>
        <dbReference type="Proteomes" id="UP000823775"/>
    </source>
</evidence>
<sequence length="149" mass="16239">NSTGTSNDVGSNNIVGTSNACRPNDIVESPLTVVALSRGVRRPRKATSKFPKNLLEAYKAKKGFKSAQKGQQWILVLQAIEAPNRGVGRPRTTHAKGTGMPRRTYITSEWFENHPVIAPAALVAQSNAVVWALYRSSTVTLINHTMRGK</sequence>
<evidence type="ECO:0000313" key="1">
    <source>
        <dbReference type="EMBL" id="MCE3217099.1"/>
    </source>
</evidence>
<keyword evidence="2" id="KW-1185">Reference proteome</keyword>
<feature type="non-terminal residue" evidence="1">
    <location>
        <position position="1"/>
    </location>
</feature>
<protein>
    <submittedName>
        <fullName evidence="1">Uncharacterized protein</fullName>
    </submittedName>
</protein>
<reference evidence="1 2" key="1">
    <citation type="journal article" date="2021" name="BMC Genomics">
        <title>Datura genome reveals duplications of psychoactive alkaloid biosynthetic genes and high mutation rate following tissue culture.</title>
        <authorList>
            <person name="Rajewski A."/>
            <person name="Carter-House D."/>
            <person name="Stajich J."/>
            <person name="Litt A."/>
        </authorList>
    </citation>
    <scope>NUCLEOTIDE SEQUENCE [LARGE SCALE GENOMIC DNA]</scope>
    <source>
        <strain evidence="1">AR-01</strain>
    </source>
</reference>